<protein>
    <submittedName>
        <fullName evidence="2">Cholesterol transport system auxiliary component</fullName>
    </submittedName>
</protein>
<name>A0A1I7CEU3_9GAMM</name>
<dbReference type="InterPro" id="IPR005586">
    <property type="entry name" value="ABC_trans_aux"/>
</dbReference>
<evidence type="ECO:0000313" key="2">
    <source>
        <dbReference type="EMBL" id="SFT97950.1"/>
    </source>
</evidence>
<feature type="domain" description="ABC-type transport auxiliary lipoprotein component" evidence="1">
    <location>
        <begin position="39"/>
        <end position="198"/>
    </location>
</feature>
<organism evidence="2 3">
    <name type="scientific">Halomonas saccharevitans</name>
    <dbReference type="NCBI Taxonomy" id="416872"/>
    <lineage>
        <taxon>Bacteria</taxon>
        <taxon>Pseudomonadati</taxon>
        <taxon>Pseudomonadota</taxon>
        <taxon>Gammaproteobacteria</taxon>
        <taxon>Oceanospirillales</taxon>
        <taxon>Halomonadaceae</taxon>
        <taxon>Halomonas</taxon>
    </lineage>
</organism>
<reference evidence="2 3" key="1">
    <citation type="submission" date="2016-10" db="EMBL/GenBank/DDBJ databases">
        <authorList>
            <person name="de Groot N.N."/>
        </authorList>
    </citation>
    <scope>NUCLEOTIDE SEQUENCE [LARGE SCALE GENOMIC DNA]</scope>
    <source>
        <strain evidence="2 3">CGMCC 1.6493</strain>
    </source>
</reference>
<accession>A0A1I7CEU3</accession>
<proteinExistence type="predicted"/>
<evidence type="ECO:0000313" key="3">
    <source>
        <dbReference type="Proteomes" id="UP000199594"/>
    </source>
</evidence>
<dbReference type="RefSeq" id="WP_089851688.1">
    <property type="nucleotide sequence ID" value="NZ_FPAQ01000042.1"/>
</dbReference>
<dbReference type="OrthoDB" id="5795476at2"/>
<dbReference type="Pfam" id="PF03886">
    <property type="entry name" value="ABC_trans_aux"/>
    <property type="match status" value="1"/>
</dbReference>
<dbReference type="Gene3D" id="3.40.50.10610">
    <property type="entry name" value="ABC-type transport auxiliary lipoprotein component"/>
    <property type="match status" value="1"/>
</dbReference>
<dbReference type="Proteomes" id="UP000199594">
    <property type="component" value="Unassembled WGS sequence"/>
</dbReference>
<gene>
    <name evidence="2" type="ORF">SAMN04487956_14213</name>
</gene>
<dbReference type="AlphaFoldDB" id="A0A1I7CEU3"/>
<dbReference type="PROSITE" id="PS51257">
    <property type="entry name" value="PROKAR_LIPOPROTEIN"/>
    <property type="match status" value="1"/>
</dbReference>
<dbReference type="EMBL" id="FPAQ01000042">
    <property type="protein sequence ID" value="SFT97950.1"/>
    <property type="molecule type" value="Genomic_DNA"/>
</dbReference>
<evidence type="ECO:0000259" key="1">
    <source>
        <dbReference type="Pfam" id="PF03886"/>
    </source>
</evidence>
<sequence>MSLPRLTLTACFARLLPFALSGLLAGCSVIPKSEPVRLFTLPAPTLLASSEAARELTLRVDTPGAGAPLDGRRLLIMPTPGEFQAYGGARWRDDAPRLLRDHLIEALRRDGRLSTVIDETSRAQNDAALTGHLGAFHARYREGNAEVVVRLDAQLLDDRSREVRASRRFEAVMASDGDGLEAVVAAFGRAADRLAVEVVDWTLAQLPRDPA</sequence>
<dbReference type="SUPFAM" id="SSF159594">
    <property type="entry name" value="XCC0632-like"/>
    <property type="match status" value="1"/>
</dbReference>